<keyword evidence="4 5" id="KW-0472">Membrane</keyword>
<evidence type="ECO:0000256" key="1">
    <source>
        <dbReference type="ARBA" id="ARBA00004127"/>
    </source>
</evidence>
<keyword evidence="9" id="KW-1185">Reference proteome</keyword>
<evidence type="ECO:0000256" key="2">
    <source>
        <dbReference type="ARBA" id="ARBA00022692"/>
    </source>
</evidence>
<feature type="transmembrane region" description="Helical" evidence="5">
    <location>
        <begin position="239"/>
        <end position="260"/>
    </location>
</feature>
<dbReference type="PANTHER" id="PTHR22773">
    <property type="entry name" value="NADH DEHYDROGENASE"/>
    <property type="match status" value="1"/>
</dbReference>
<dbReference type="EC" id="7.1.1.-" evidence="5"/>
<protein>
    <recommendedName>
        <fullName evidence="5">NADH-quinone oxidoreductase subunit N</fullName>
        <ecNumber evidence="5">7.1.1.-</ecNumber>
    </recommendedName>
    <alternativeName>
        <fullName evidence="5">NADH dehydrogenase I subunit N</fullName>
    </alternativeName>
    <alternativeName>
        <fullName evidence="5">NDH-1 subunit N</fullName>
    </alternativeName>
</protein>
<reference evidence="9" key="1">
    <citation type="journal article" date="2019" name="Int. J. Syst. Evol. Microbiol.">
        <title>The Global Catalogue of Microorganisms (GCM) 10K type strain sequencing project: providing services to taxonomists for standard genome sequencing and annotation.</title>
        <authorList>
            <consortium name="The Broad Institute Genomics Platform"/>
            <consortium name="The Broad Institute Genome Sequencing Center for Infectious Disease"/>
            <person name="Wu L."/>
            <person name="Ma J."/>
        </authorList>
    </citation>
    <scope>NUCLEOTIDE SEQUENCE [LARGE SCALE GENOMIC DNA]</scope>
    <source>
        <strain evidence="9">CGMCC 4.7289</strain>
    </source>
</reference>
<evidence type="ECO:0000256" key="5">
    <source>
        <dbReference type="HAMAP-Rule" id="MF_00445"/>
    </source>
</evidence>
<evidence type="ECO:0000256" key="4">
    <source>
        <dbReference type="ARBA" id="ARBA00023136"/>
    </source>
</evidence>
<evidence type="ECO:0000256" key="3">
    <source>
        <dbReference type="ARBA" id="ARBA00022989"/>
    </source>
</evidence>
<proteinExistence type="inferred from homology"/>
<dbReference type="RefSeq" id="WP_253759840.1">
    <property type="nucleotide sequence ID" value="NZ_JAMZDZ010000001.1"/>
</dbReference>
<dbReference type="InterPro" id="IPR001750">
    <property type="entry name" value="ND/Mrp_TM"/>
</dbReference>
<dbReference type="Pfam" id="PF00361">
    <property type="entry name" value="Proton_antipo_M"/>
    <property type="match status" value="1"/>
</dbReference>
<feature type="transmembrane region" description="Helical" evidence="5">
    <location>
        <begin position="6"/>
        <end position="27"/>
    </location>
</feature>
<evidence type="ECO:0000313" key="9">
    <source>
        <dbReference type="Proteomes" id="UP001595816"/>
    </source>
</evidence>
<feature type="transmembrane region" description="Helical" evidence="5">
    <location>
        <begin position="330"/>
        <end position="350"/>
    </location>
</feature>
<evidence type="ECO:0000259" key="7">
    <source>
        <dbReference type="Pfam" id="PF00361"/>
    </source>
</evidence>
<keyword evidence="5" id="KW-1278">Translocase</keyword>
<keyword evidence="5" id="KW-0520">NAD</keyword>
<comment type="similarity">
    <text evidence="5">Belongs to the complex I subunit 2 family.</text>
</comment>
<gene>
    <name evidence="5" type="primary">nuoN</name>
    <name evidence="8" type="ORF">ACFOZ4_03575</name>
</gene>
<dbReference type="InterPro" id="IPR010096">
    <property type="entry name" value="NADH-Q_OxRdtase_suN/2"/>
</dbReference>
<accession>A0ABV8LG02</accession>
<feature type="transmembrane region" description="Helical" evidence="5">
    <location>
        <begin position="272"/>
        <end position="291"/>
    </location>
</feature>
<feature type="transmembrane region" description="Helical" evidence="5">
    <location>
        <begin position="73"/>
        <end position="91"/>
    </location>
</feature>
<dbReference type="Proteomes" id="UP001595816">
    <property type="component" value="Unassembled WGS sequence"/>
</dbReference>
<dbReference type="EMBL" id="JBHSAY010000003">
    <property type="protein sequence ID" value="MFC4129679.1"/>
    <property type="molecule type" value="Genomic_DNA"/>
</dbReference>
<organism evidence="8 9">
    <name type="scientific">Hamadaea flava</name>
    <dbReference type="NCBI Taxonomy" id="1742688"/>
    <lineage>
        <taxon>Bacteria</taxon>
        <taxon>Bacillati</taxon>
        <taxon>Actinomycetota</taxon>
        <taxon>Actinomycetes</taxon>
        <taxon>Micromonosporales</taxon>
        <taxon>Micromonosporaceae</taxon>
        <taxon>Hamadaea</taxon>
    </lineage>
</organism>
<feature type="transmembrane region" description="Helical" evidence="5">
    <location>
        <begin position="448"/>
        <end position="471"/>
    </location>
</feature>
<comment type="subunit">
    <text evidence="5">NDH-1 is composed of 14 different subunits. Subunits NuoA, H, J, K, L, M, N constitute the membrane sector of the complex.</text>
</comment>
<feature type="transmembrane region" description="Helical" evidence="5">
    <location>
        <begin position="126"/>
        <end position="146"/>
    </location>
</feature>
<evidence type="ECO:0000313" key="8">
    <source>
        <dbReference type="EMBL" id="MFC4129679.1"/>
    </source>
</evidence>
<comment type="catalytic activity">
    <reaction evidence="5">
        <text>a quinone + NADH + 5 H(+)(in) = a quinol + NAD(+) + 4 H(+)(out)</text>
        <dbReference type="Rhea" id="RHEA:57888"/>
        <dbReference type="ChEBI" id="CHEBI:15378"/>
        <dbReference type="ChEBI" id="CHEBI:24646"/>
        <dbReference type="ChEBI" id="CHEBI:57540"/>
        <dbReference type="ChEBI" id="CHEBI:57945"/>
        <dbReference type="ChEBI" id="CHEBI:132124"/>
    </reaction>
</comment>
<feature type="domain" description="NADH:quinone oxidoreductase/Mrp antiporter transmembrane" evidence="7">
    <location>
        <begin position="123"/>
        <end position="421"/>
    </location>
</feature>
<keyword evidence="5" id="KW-0874">Quinone</keyword>
<keyword evidence="5" id="KW-0813">Transport</keyword>
<feature type="transmembrane region" description="Helical" evidence="5">
    <location>
        <begin position="298"/>
        <end position="318"/>
    </location>
</feature>
<comment type="subcellular location">
    <subcellularLocation>
        <location evidence="5">Cell membrane</location>
        <topology evidence="5">Multi-pass membrane protein</topology>
    </subcellularLocation>
    <subcellularLocation>
        <location evidence="1">Endomembrane system</location>
        <topology evidence="1">Multi-pass membrane protein</topology>
    </subcellularLocation>
    <subcellularLocation>
        <location evidence="6">Membrane</location>
        <topology evidence="6">Multi-pass membrane protein</topology>
    </subcellularLocation>
</comment>
<feature type="transmembrane region" description="Helical" evidence="5">
    <location>
        <begin position="376"/>
        <end position="401"/>
    </location>
</feature>
<name>A0ABV8LG02_9ACTN</name>
<feature type="transmembrane region" description="Helical" evidence="5">
    <location>
        <begin position="103"/>
        <end position="120"/>
    </location>
</feature>
<keyword evidence="3 5" id="KW-1133">Transmembrane helix</keyword>
<sequence length="476" mass="47522">MIDHIGLLPLYLAAGTAVLVLVADLLVGRVAVTLGAGVLGALATAVGSAIVGSGDARTAFCVDSGCSWVFGDTATLLAVAVAAIAALVLLLSAPTLTRGDLPTGEYAFLLAASMTGGVALGGAQDLITLIVALETLTLPLYALVGLRRKSAESAQAAVTFLLTSVAATAVTLLGAALMYAATGQVHFRALSTALDVTGPGRPLAGAGLVLLLVGLAFKVAAVPAHAWAPTTYDGGPLPIAAYLSTASKLGGLVAIVYAAVQVGPAWTRVTGPVLGIIAVATLLVGTLVALRQQRMVRLLAWSSVAQAGFMLAPLAALHVVEAGPLVTATLAYAVIYVAVELGAFAGVISLRPAGADGGTLAEYAGLGRTAPVRSAAYAFAVVGLAGLPPALAGLFAKVFVIRALVDAKAWFVVAAAAIAAVVGLAVYLRAVLPLYRDGEGTPAPRASIAVAIVLAVVTLAAVVVGFFPQFVLDLTT</sequence>
<feature type="transmembrane region" description="Helical" evidence="5">
    <location>
        <begin position="407"/>
        <end position="428"/>
    </location>
</feature>
<dbReference type="HAMAP" id="MF_00445">
    <property type="entry name" value="NDH1_NuoN_1"/>
    <property type="match status" value="1"/>
</dbReference>
<keyword evidence="2 5" id="KW-0812">Transmembrane</keyword>
<comment type="function">
    <text evidence="5">NDH-1 shuttles electrons from NADH, via FMN and iron-sulfur (Fe-S) centers, to quinones in the respiratory chain. The immediate electron acceptor for the enzyme in this species is believed to be a menaquinone. Couples the redox reaction to proton translocation (for every two electrons transferred, four hydrogen ions are translocated across the cytoplasmic membrane), and thus conserves the redox energy in a proton gradient.</text>
</comment>
<feature type="transmembrane region" description="Helical" evidence="5">
    <location>
        <begin position="202"/>
        <end position="227"/>
    </location>
</feature>
<evidence type="ECO:0000256" key="6">
    <source>
        <dbReference type="RuleBase" id="RU000320"/>
    </source>
</evidence>
<keyword evidence="5" id="KW-1003">Cell membrane</keyword>
<feature type="transmembrane region" description="Helical" evidence="5">
    <location>
        <begin position="34"/>
        <end position="53"/>
    </location>
</feature>
<comment type="caution">
    <text evidence="8">The sequence shown here is derived from an EMBL/GenBank/DDBJ whole genome shotgun (WGS) entry which is preliminary data.</text>
</comment>
<feature type="transmembrane region" description="Helical" evidence="5">
    <location>
        <begin position="158"/>
        <end position="182"/>
    </location>
</feature>